<sequence>MCCTSLRNLLCNLELRSIEARIGKPLKELRHYNLKLAQPSRVTVYKQAEQLFGLRHKPITLQDALPKSDPSRDNLPRPDPLSLAETSHLSSSRSRISKHHYRRVEALTINPEATID</sequence>
<name>A0ABR2TV41_9ROSI</name>
<gene>
    <name evidence="2" type="ORF">V6N11_016401</name>
</gene>
<dbReference type="EMBL" id="JBBPBN010000004">
    <property type="protein sequence ID" value="KAK9041292.1"/>
    <property type="molecule type" value="Genomic_DNA"/>
</dbReference>
<evidence type="ECO:0000313" key="2">
    <source>
        <dbReference type="EMBL" id="KAK9041292.1"/>
    </source>
</evidence>
<evidence type="ECO:0000256" key="1">
    <source>
        <dbReference type="SAM" id="MobiDB-lite"/>
    </source>
</evidence>
<organism evidence="2 3">
    <name type="scientific">Hibiscus sabdariffa</name>
    <name type="common">roselle</name>
    <dbReference type="NCBI Taxonomy" id="183260"/>
    <lineage>
        <taxon>Eukaryota</taxon>
        <taxon>Viridiplantae</taxon>
        <taxon>Streptophyta</taxon>
        <taxon>Embryophyta</taxon>
        <taxon>Tracheophyta</taxon>
        <taxon>Spermatophyta</taxon>
        <taxon>Magnoliopsida</taxon>
        <taxon>eudicotyledons</taxon>
        <taxon>Gunneridae</taxon>
        <taxon>Pentapetalae</taxon>
        <taxon>rosids</taxon>
        <taxon>malvids</taxon>
        <taxon>Malvales</taxon>
        <taxon>Malvaceae</taxon>
        <taxon>Malvoideae</taxon>
        <taxon>Hibiscus</taxon>
    </lineage>
</organism>
<proteinExistence type="predicted"/>
<comment type="caution">
    <text evidence="2">The sequence shown here is derived from an EMBL/GenBank/DDBJ whole genome shotgun (WGS) entry which is preliminary data.</text>
</comment>
<keyword evidence="3" id="KW-1185">Reference proteome</keyword>
<feature type="compositionally biased region" description="Low complexity" evidence="1">
    <location>
        <begin position="81"/>
        <end position="94"/>
    </location>
</feature>
<evidence type="ECO:0000313" key="3">
    <source>
        <dbReference type="Proteomes" id="UP001396334"/>
    </source>
</evidence>
<reference evidence="2 3" key="1">
    <citation type="journal article" date="2024" name="G3 (Bethesda)">
        <title>Genome assembly of Hibiscus sabdariffa L. provides insights into metabolisms of medicinal natural products.</title>
        <authorList>
            <person name="Kim T."/>
        </authorList>
    </citation>
    <scope>NUCLEOTIDE SEQUENCE [LARGE SCALE GENOMIC DNA]</scope>
    <source>
        <strain evidence="2">TK-2024</strain>
        <tissue evidence="2">Old leaves</tissue>
    </source>
</reference>
<dbReference type="Proteomes" id="UP001396334">
    <property type="component" value="Unassembled WGS sequence"/>
</dbReference>
<feature type="region of interest" description="Disordered" evidence="1">
    <location>
        <begin position="62"/>
        <end position="98"/>
    </location>
</feature>
<protein>
    <submittedName>
        <fullName evidence="2">Uncharacterized protein</fullName>
    </submittedName>
</protein>
<accession>A0ABR2TV41</accession>